<name>A0A0C7QFI8_PARSO</name>
<evidence type="ECO:0000313" key="2">
    <source>
        <dbReference type="Proteomes" id="UP000049127"/>
    </source>
</evidence>
<dbReference type="OrthoDB" id="2088069at2"/>
<dbReference type="InterPro" id="IPR043765">
    <property type="entry name" value="DUF5711"/>
</dbReference>
<sequence>MKNKWKLIVIFIILILINPKIFTAFNSSFNKKTTSLYNLKKINIGKDVKYTEYKSNIVIYEQGNLRGINKNGDEIFNLELGIKNPIISSNKYIDILDKEKNVIYSVNEKGKVVLKRSMKKSGLVYKSLENDSYIYIFEKDKKNIANIYDFEFNLVKSIELDGVVTDIEYTSNKIYLCLLKTDKSIESKVLSYDYNGNLEESMNINQSVILNLELSENGLYVIEKNKITKLNNKLKTINSFKIDDLKNHSNINDDKLYIIEDDGDVLLIKDKEVEKIKVNEKNINKILNLGYSFIAVTDNKILDSKGKEIKLFDEKIKHVSMINNKSLFIILENNLQLFTIK</sequence>
<organism evidence="1 2">
    <name type="scientific">Paraclostridium sordellii</name>
    <name type="common">Clostridium sordellii</name>
    <dbReference type="NCBI Taxonomy" id="1505"/>
    <lineage>
        <taxon>Bacteria</taxon>
        <taxon>Bacillati</taxon>
        <taxon>Bacillota</taxon>
        <taxon>Clostridia</taxon>
        <taxon>Peptostreptococcales</taxon>
        <taxon>Peptostreptococcaceae</taxon>
        <taxon>Paraclostridium</taxon>
    </lineage>
</organism>
<accession>A0A0C7QFI8</accession>
<reference evidence="1 2" key="1">
    <citation type="submission" date="2015-01" db="EMBL/GenBank/DDBJ databases">
        <authorList>
            <person name="Aslett A.Martin."/>
            <person name="De Silva Nishadi"/>
        </authorList>
    </citation>
    <scope>NUCLEOTIDE SEQUENCE [LARGE SCALE GENOMIC DNA]</scope>
    <source>
        <strain evidence="1 2">R28058</strain>
    </source>
</reference>
<proteinExistence type="predicted"/>
<protein>
    <submittedName>
        <fullName evidence="1">Uncharacterized protein</fullName>
    </submittedName>
</protein>
<dbReference type="EMBL" id="CEKZ01000025">
    <property type="protein sequence ID" value="CEQ05434.1"/>
    <property type="molecule type" value="Genomic_DNA"/>
</dbReference>
<gene>
    <name evidence="1" type="ORF">R28058_31251</name>
</gene>
<dbReference type="Proteomes" id="UP000049127">
    <property type="component" value="Unassembled WGS sequence"/>
</dbReference>
<dbReference type="Pfam" id="PF18975">
    <property type="entry name" value="DUF5711"/>
    <property type="match status" value="1"/>
</dbReference>
<dbReference type="AlphaFoldDB" id="A0A0C7QFI8"/>
<dbReference type="RefSeq" id="WP_055338205.1">
    <property type="nucleotide sequence ID" value="NZ_CDNF01000036.1"/>
</dbReference>
<evidence type="ECO:0000313" key="1">
    <source>
        <dbReference type="EMBL" id="CEQ05434.1"/>
    </source>
</evidence>